<dbReference type="EMBL" id="CP032419">
    <property type="protein sequence ID" value="AYC31527.1"/>
    <property type="molecule type" value="Genomic_DNA"/>
</dbReference>
<dbReference type="FunFam" id="3.40.50.880:FF:000030">
    <property type="entry name" value="Gamma-glutamyl-gamma-aminobutyrate hydrolase PuuD"/>
    <property type="match status" value="1"/>
</dbReference>
<dbReference type="AlphaFoldDB" id="A0A385YZX2"/>
<proteinExistence type="inferred from homology"/>
<dbReference type="CDD" id="cd01745">
    <property type="entry name" value="GATase1_2"/>
    <property type="match status" value="1"/>
</dbReference>
<dbReference type="EC" id="3.5.1.94" evidence="5"/>
<keyword evidence="7" id="KW-1185">Reference proteome</keyword>
<dbReference type="InterPro" id="IPR044668">
    <property type="entry name" value="PuuD-like"/>
</dbReference>
<dbReference type="PANTHER" id="PTHR43235">
    <property type="entry name" value="GLUTAMINE AMIDOTRANSFERASE PB2B2.05-RELATED"/>
    <property type="match status" value="1"/>
</dbReference>
<dbReference type="RefSeq" id="WP_119892153.1">
    <property type="nucleotide sequence ID" value="NZ_CP032419.1"/>
</dbReference>
<comment type="catalytic activity">
    <reaction evidence="2">
        <text>4-(gamma-L-glutamylamino)butanoate + H2O = 4-aminobutanoate + L-glutamate</text>
        <dbReference type="Rhea" id="RHEA:19737"/>
        <dbReference type="ChEBI" id="CHEBI:15377"/>
        <dbReference type="ChEBI" id="CHEBI:29985"/>
        <dbReference type="ChEBI" id="CHEBI:58800"/>
        <dbReference type="ChEBI" id="CHEBI:59888"/>
        <dbReference type="EC" id="3.5.1.94"/>
    </reaction>
</comment>
<dbReference type="Gene3D" id="3.40.50.880">
    <property type="match status" value="1"/>
</dbReference>
<evidence type="ECO:0000256" key="3">
    <source>
        <dbReference type="ARBA" id="ARBA00055068"/>
    </source>
</evidence>
<reference evidence="7" key="1">
    <citation type="submission" date="2018-09" db="EMBL/GenBank/DDBJ databases">
        <authorList>
            <person name="Zhu H."/>
        </authorList>
    </citation>
    <scope>NUCLEOTIDE SEQUENCE [LARGE SCALE GENOMIC DNA]</scope>
    <source>
        <strain evidence="7">K2W31S-8</strain>
    </source>
</reference>
<dbReference type="SUPFAM" id="SSF52317">
    <property type="entry name" value="Class I glutamine amidotransferase-like"/>
    <property type="match status" value="1"/>
</dbReference>
<dbReference type="Pfam" id="PF07722">
    <property type="entry name" value="Peptidase_C26"/>
    <property type="match status" value="1"/>
</dbReference>
<dbReference type="Proteomes" id="UP000265560">
    <property type="component" value="Chromosome"/>
</dbReference>
<dbReference type="InterPro" id="IPR029062">
    <property type="entry name" value="Class_I_gatase-like"/>
</dbReference>
<evidence type="ECO:0000256" key="4">
    <source>
        <dbReference type="ARBA" id="ARBA00060634"/>
    </source>
</evidence>
<gene>
    <name evidence="6" type="ORF">D3880_03555</name>
</gene>
<protein>
    <recommendedName>
        <fullName evidence="5">gamma-glutamyl-gamma-aminobutyrate hydrolase</fullName>
        <ecNumber evidence="5">3.5.1.94</ecNumber>
    </recommendedName>
</protein>
<keyword evidence="6" id="KW-0378">Hydrolase</keyword>
<comment type="function">
    <text evidence="3">Involved in the breakdown of putrescine via hydrolysis of the gamma-glutamyl linkage of gamma-glutamyl-gamma-aminobutyrate.</text>
</comment>
<dbReference type="GO" id="GO:0033969">
    <property type="term" value="F:gamma-glutamyl-gamma-aminobutyrate hydrolase activity"/>
    <property type="evidence" value="ECO:0007669"/>
    <property type="project" value="UniProtKB-EC"/>
</dbReference>
<dbReference type="InterPro" id="IPR011697">
    <property type="entry name" value="Peptidase_C26"/>
</dbReference>
<accession>A0A385YZX2</accession>
<evidence type="ECO:0000256" key="5">
    <source>
        <dbReference type="ARBA" id="ARBA00066788"/>
    </source>
</evidence>
<evidence type="ECO:0000313" key="6">
    <source>
        <dbReference type="EMBL" id="AYC31527.1"/>
    </source>
</evidence>
<dbReference type="GO" id="GO:0005829">
    <property type="term" value="C:cytosol"/>
    <property type="evidence" value="ECO:0007669"/>
    <property type="project" value="TreeGrafter"/>
</dbReference>
<comment type="similarity">
    <text evidence="1">Belongs to the peptidase C26 family.</text>
</comment>
<sequence>MSKPLIGLPLCRWQLTDRDIGWFHLVGEKYISSVTGFGAFPLMIPAFADELDMDTVLDSVSGIMFGGSLSNVHPSFYGDSAEGVGLSDKPRDATVLRLMRACLERGIPFLGICRGAQEMNVLFGGTLHRQVHEVPGRLDHREVKDVPDDVAYGPIHKVALTEGGVLHTLLGEREVAVNSLHGQGIDRLGEGLQIEAVAEDGQIEAVSVIGAKAFALGVQWHPEYRYWENPQYNLLLQAFHDAAKDYQAKKSEKRREAAVA</sequence>
<dbReference type="OrthoDB" id="9813383at2"/>
<dbReference type="PROSITE" id="PS51273">
    <property type="entry name" value="GATASE_TYPE_1"/>
    <property type="match status" value="1"/>
</dbReference>
<evidence type="ECO:0000313" key="7">
    <source>
        <dbReference type="Proteomes" id="UP000265560"/>
    </source>
</evidence>
<dbReference type="KEGG" id="pcav:D3880_03555"/>
<evidence type="ECO:0000256" key="1">
    <source>
        <dbReference type="ARBA" id="ARBA00011083"/>
    </source>
</evidence>
<name>A0A385YZX2_9PSED</name>
<comment type="pathway">
    <text evidence="4">Amine and polyamine degradation; putrescine degradation; 4-aminobutanoate from putrescine: step 4/4.</text>
</comment>
<dbReference type="PANTHER" id="PTHR43235:SF1">
    <property type="entry name" value="GLUTAMINE AMIDOTRANSFERASE PB2B2.05-RELATED"/>
    <property type="match status" value="1"/>
</dbReference>
<dbReference type="GO" id="GO:0006598">
    <property type="term" value="P:polyamine catabolic process"/>
    <property type="evidence" value="ECO:0007669"/>
    <property type="project" value="TreeGrafter"/>
</dbReference>
<evidence type="ECO:0000256" key="2">
    <source>
        <dbReference type="ARBA" id="ARBA00052718"/>
    </source>
</evidence>
<organism evidence="6 7">
    <name type="scientific">Pseudomonas cavernae</name>
    <dbReference type="NCBI Taxonomy" id="2320867"/>
    <lineage>
        <taxon>Bacteria</taxon>
        <taxon>Pseudomonadati</taxon>
        <taxon>Pseudomonadota</taxon>
        <taxon>Gammaproteobacteria</taxon>
        <taxon>Pseudomonadales</taxon>
        <taxon>Pseudomonadaceae</taxon>
        <taxon>Pseudomonas</taxon>
    </lineage>
</organism>